<proteinExistence type="predicted"/>
<evidence type="ECO:0000313" key="8">
    <source>
        <dbReference type="Proteomes" id="UP000198877"/>
    </source>
</evidence>
<evidence type="ECO:0000256" key="1">
    <source>
        <dbReference type="ARBA" id="ARBA00004141"/>
    </source>
</evidence>
<dbReference type="Pfam" id="PF12698">
    <property type="entry name" value="ABC2_membrane_3"/>
    <property type="match status" value="1"/>
</dbReference>
<feature type="transmembrane region" description="Helical" evidence="5">
    <location>
        <begin position="537"/>
        <end position="556"/>
    </location>
</feature>
<reference evidence="8" key="1">
    <citation type="submission" date="2016-10" db="EMBL/GenBank/DDBJ databases">
        <authorList>
            <person name="Varghese N."/>
            <person name="Submissions S."/>
        </authorList>
    </citation>
    <scope>NUCLEOTIDE SEQUENCE [LARGE SCALE GENOMIC DNA]</scope>
    <source>
        <strain evidence="8">CL127</strain>
    </source>
</reference>
<organism evidence="7 8">
    <name type="scientific">Microbacterium azadirachtae</name>
    <dbReference type="NCBI Taxonomy" id="582680"/>
    <lineage>
        <taxon>Bacteria</taxon>
        <taxon>Bacillati</taxon>
        <taxon>Actinomycetota</taxon>
        <taxon>Actinomycetes</taxon>
        <taxon>Micrococcales</taxon>
        <taxon>Microbacteriaceae</taxon>
        <taxon>Microbacterium</taxon>
    </lineage>
</organism>
<feature type="domain" description="ABC-2 type transporter transmembrane" evidence="6">
    <location>
        <begin position="391"/>
        <end position="610"/>
    </location>
</feature>
<dbReference type="InterPro" id="IPR017501">
    <property type="entry name" value="Phage_infect_YhgE_C"/>
</dbReference>
<sequence>MKIPAMIGAELRRLTASPMAVIALIALMAVPILYGGLYLWANQDPYGKFTEVPVGLVVDDAGATSGGTTTNYGEKVADNLVEGKAFDWQRLSAPAARAALKNGDVDFTVTIPKDFSEALLSSSGTSPHQARIELETNDANNYLASSIGSGAVEKIRRSVAEMVGQEAADKLLTGLSDVRAKLGEAADGAGKLFDGANTAVSGSGQLADGTAQLADGAAQLAGGTQQLADGSQQLADGAATLADGAQQVSAGNQQIAQYANEAGSLVQQATDALPQVRSDIATALADRGLSPAEVDAVLAKLDPLGDKLRNGNDTVQGAVGKIDQLADGSAQVASGSATLADKSQQLANGAQTAASGAAALSTGAASARDGAKALHDGLGTLANGIATLRDGLKAGVDAIPSSTPELREQQAKTIANPVDVSSDKVAAAKDYGQGLAPFFAALAGWIGIYALFLIIKPISRRAVTALHSPIRITLAGWLTPAGFGALQMLGLLGVLAWALGFTFQNGWGALGIMVFASATYAAIILALNVWLGSVGQFMGLVLMVLQLVTAGGTFPWQTLPAPLAALHHVLPMGYVVDAMRQLMYGGQVGRAMTDLGVLGIWLVGSLLVAMIGVTRMTHKRTLRDLQPSLIG</sequence>
<dbReference type="InterPro" id="IPR051328">
    <property type="entry name" value="T7SS_ABC-Transporter"/>
</dbReference>
<evidence type="ECO:0000313" key="7">
    <source>
        <dbReference type="EMBL" id="SFR55133.1"/>
    </source>
</evidence>
<evidence type="ECO:0000256" key="5">
    <source>
        <dbReference type="SAM" id="Phobius"/>
    </source>
</evidence>
<keyword evidence="3 5" id="KW-1133">Transmembrane helix</keyword>
<dbReference type="PANTHER" id="PTHR43077">
    <property type="entry name" value="TRANSPORT PERMEASE YVFS-RELATED"/>
    <property type="match status" value="1"/>
</dbReference>
<dbReference type="AlphaFoldDB" id="A0A1I6HKY3"/>
<evidence type="ECO:0000256" key="4">
    <source>
        <dbReference type="ARBA" id="ARBA00023136"/>
    </source>
</evidence>
<dbReference type="Proteomes" id="UP000198877">
    <property type="component" value="Unassembled WGS sequence"/>
</dbReference>
<keyword evidence="4 5" id="KW-0472">Membrane</keyword>
<dbReference type="Gene3D" id="1.10.287.950">
    <property type="entry name" value="Methyl-accepting chemotaxis protein"/>
    <property type="match status" value="1"/>
</dbReference>
<feature type="transmembrane region" description="Helical" evidence="5">
    <location>
        <begin position="21"/>
        <end position="41"/>
    </location>
</feature>
<feature type="transmembrane region" description="Helical" evidence="5">
    <location>
        <begin position="595"/>
        <end position="613"/>
    </location>
</feature>
<name>A0A1I6HKY3_9MICO</name>
<feature type="transmembrane region" description="Helical" evidence="5">
    <location>
        <begin position="506"/>
        <end position="530"/>
    </location>
</feature>
<dbReference type="GO" id="GO:0016020">
    <property type="term" value="C:membrane"/>
    <property type="evidence" value="ECO:0007669"/>
    <property type="project" value="UniProtKB-SubCell"/>
</dbReference>
<evidence type="ECO:0000256" key="2">
    <source>
        <dbReference type="ARBA" id="ARBA00022692"/>
    </source>
</evidence>
<dbReference type="SUPFAM" id="SSF58104">
    <property type="entry name" value="Methyl-accepting chemotaxis protein (MCP) signaling domain"/>
    <property type="match status" value="1"/>
</dbReference>
<dbReference type="Gene3D" id="3.40.1710.10">
    <property type="entry name" value="abc type-2 transporter like domain"/>
    <property type="match status" value="1"/>
</dbReference>
<evidence type="ECO:0000259" key="6">
    <source>
        <dbReference type="Pfam" id="PF12698"/>
    </source>
</evidence>
<dbReference type="PANTHER" id="PTHR43077:SF10">
    <property type="entry name" value="TRANSPORT PERMEASE PROTEIN"/>
    <property type="match status" value="1"/>
</dbReference>
<dbReference type="NCBIfam" id="TIGR03061">
    <property type="entry name" value="pip_yhgE_Nterm"/>
    <property type="match status" value="1"/>
</dbReference>
<dbReference type="RefSeq" id="WP_091738229.1">
    <property type="nucleotide sequence ID" value="NZ_CBFSJS010000003.1"/>
</dbReference>
<feature type="transmembrane region" description="Helical" evidence="5">
    <location>
        <begin position="476"/>
        <end position="500"/>
    </location>
</feature>
<dbReference type="NCBIfam" id="TIGR03062">
    <property type="entry name" value="pip_yhgE_Cterm"/>
    <property type="match status" value="1"/>
</dbReference>
<dbReference type="GO" id="GO:0140359">
    <property type="term" value="F:ABC-type transporter activity"/>
    <property type="evidence" value="ECO:0007669"/>
    <property type="project" value="InterPro"/>
</dbReference>
<dbReference type="InterPro" id="IPR017500">
    <property type="entry name" value="Phage_infect_YhgE_N"/>
</dbReference>
<accession>A0A1I6HKY3</accession>
<dbReference type="EMBL" id="FOYR01000002">
    <property type="protein sequence ID" value="SFR55133.1"/>
    <property type="molecule type" value="Genomic_DNA"/>
</dbReference>
<gene>
    <name evidence="7" type="ORF">SAMN04488591_1922</name>
</gene>
<dbReference type="InterPro" id="IPR013525">
    <property type="entry name" value="ABC2_TM"/>
</dbReference>
<comment type="subcellular location">
    <subcellularLocation>
        <location evidence="1">Membrane</location>
        <topology evidence="1">Multi-pass membrane protein</topology>
    </subcellularLocation>
</comment>
<feature type="transmembrane region" description="Helical" evidence="5">
    <location>
        <begin position="435"/>
        <end position="455"/>
    </location>
</feature>
<dbReference type="InterPro" id="IPR023908">
    <property type="entry name" value="xxxLxxG_rpt"/>
</dbReference>
<evidence type="ECO:0000256" key="3">
    <source>
        <dbReference type="ARBA" id="ARBA00022989"/>
    </source>
</evidence>
<protein>
    <submittedName>
        <fullName evidence="7">Putative membrane protein</fullName>
    </submittedName>
</protein>
<keyword evidence="2 5" id="KW-0812">Transmembrane</keyword>
<dbReference type="NCBIfam" id="TIGR03057">
    <property type="entry name" value="xxxLxxG_by_4"/>
    <property type="match status" value="5"/>
</dbReference>